<organism evidence="1 2">
    <name type="scientific">Xanthomonas arboricola pv. guizotiae</name>
    <dbReference type="NCBI Taxonomy" id="487867"/>
    <lineage>
        <taxon>Bacteria</taxon>
        <taxon>Pseudomonadati</taxon>
        <taxon>Pseudomonadota</taxon>
        <taxon>Gammaproteobacteria</taxon>
        <taxon>Lysobacterales</taxon>
        <taxon>Lysobacteraceae</taxon>
        <taxon>Xanthomonas</taxon>
    </lineage>
</organism>
<dbReference type="AlphaFoldDB" id="A0A2S7A3J6"/>
<proteinExistence type="predicted"/>
<name>A0A2S7A3J6_9XANT</name>
<accession>A0A2S7A3J6</accession>
<protein>
    <submittedName>
        <fullName evidence="1">Uncharacterized protein</fullName>
    </submittedName>
</protein>
<gene>
    <name evidence="1" type="ORF">XarbCFBP7409_08660</name>
</gene>
<sequence length="98" mass="10685">MRDAGSGFGIRDSGFGIRDSGFGIRDSGFGTRDSGLGIRESGIGNRESGRLRRRRNRCNRPSCCCVFTQISMAPSVWLARCLLLGRHRYRTEAASGAA</sequence>
<dbReference type="EMBL" id="MDSL01000014">
    <property type="protein sequence ID" value="PPU00800.1"/>
    <property type="molecule type" value="Genomic_DNA"/>
</dbReference>
<evidence type="ECO:0000313" key="2">
    <source>
        <dbReference type="Proteomes" id="UP000238049"/>
    </source>
</evidence>
<reference evidence="1 2" key="1">
    <citation type="submission" date="2016-08" db="EMBL/GenBank/DDBJ databases">
        <title>Evolution of the type three secretion system and type three effector repertoires in Xanthomonas.</title>
        <authorList>
            <person name="Merda D."/>
            <person name="Briand M."/>
            <person name="Bosis E."/>
            <person name="Rousseau C."/>
            <person name="Portier P."/>
            <person name="Jacques M.-A."/>
            <person name="Fischer-Le Saux M."/>
        </authorList>
    </citation>
    <scope>NUCLEOTIDE SEQUENCE [LARGE SCALE GENOMIC DNA]</scope>
    <source>
        <strain evidence="1 2">CFBP 7409</strain>
    </source>
</reference>
<dbReference type="Proteomes" id="UP000238049">
    <property type="component" value="Unassembled WGS sequence"/>
</dbReference>
<comment type="caution">
    <text evidence="1">The sequence shown here is derived from an EMBL/GenBank/DDBJ whole genome shotgun (WGS) entry which is preliminary data.</text>
</comment>
<evidence type="ECO:0000313" key="1">
    <source>
        <dbReference type="EMBL" id="PPU00800.1"/>
    </source>
</evidence>